<keyword evidence="1" id="KW-0285">Flavoprotein</keyword>
<feature type="binding site" evidence="1">
    <location>
        <begin position="189"/>
        <end position="191"/>
    </location>
    <ligand>
        <name>FAD</name>
        <dbReference type="ChEBI" id="CHEBI:57692"/>
        <note>ligand shared between neighboring subunits</note>
    </ligand>
</feature>
<proteinExistence type="inferred from homology"/>
<dbReference type="SUPFAM" id="SSF69796">
    <property type="entry name" value="Thymidylate synthase-complementing protein Thy1"/>
    <property type="match status" value="1"/>
</dbReference>
<gene>
    <name evidence="1" type="primary">thyX</name>
    <name evidence="2" type="ORF">ENS59_10485</name>
</gene>
<comment type="catalytic activity">
    <reaction evidence="1">
        <text>dUMP + (6R)-5,10-methylene-5,6,7,8-tetrahydrofolate + NADPH + H(+) = dTMP + (6S)-5,6,7,8-tetrahydrofolate + NADP(+)</text>
        <dbReference type="Rhea" id="RHEA:29043"/>
        <dbReference type="ChEBI" id="CHEBI:15378"/>
        <dbReference type="ChEBI" id="CHEBI:15636"/>
        <dbReference type="ChEBI" id="CHEBI:57453"/>
        <dbReference type="ChEBI" id="CHEBI:57783"/>
        <dbReference type="ChEBI" id="CHEBI:58349"/>
        <dbReference type="ChEBI" id="CHEBI:63528"/>
        <dbReference type="ChEBI" id="CHEBI:246422"/>
        <dbReference type="EC" id="2.1.1.148"/>
    </reaction>
</comment>
<protein>
    <recommendedName>
        <fullName evidence="1">Flavin-dependent thymidylate synthase</fullName>
        <shortName evidence="1">FDTS</shortName>
        <ecNumber evidence="1">2.1.1.148</ecNumber>
    </recommendedName>
    <alternativeName>
        <fullName evidence="1">FAD-dependent thymidylate synthase</fullName>
    </alternativeName>
    <alternativeName>
        <fullName evidence="1">Thymidylate synthase ThyX</fullName>
        <shortName evidence="1">TS</shortName>
        <shortName evidence="1">TSase</shortName>
    </alternativeName>
</protein>
<dbReference type="PANTHER" id="PTHR34934">
    <property type="entry name" value="FLAVIN-DEPENDENT THYMIDYLATE SYNTHASE"/>
    <property type="match status" value="1"/>
</dbReference>
<comment type="similarity">
    <text evidence="1">Belongs to the thymidylate synthase ThyX family.</text>
</comment>
<feature type="binding site" evidence="1">
    <location>
        <position position="195"/>
    </location>
    <ligand>
        <name>FAD</name>
        <dbReference type="ChEBI" id="CHEBI:57692"/>
        <note>ligand shared between neighboring subunits</note>
    </ligand>
</feature>
<keyword evidence="1 2" id="KW-0808">Transferase</keyword>
<dbReference type="Pfam" id="PF02511">
    <property type="entry name" value="Thy1"/>
    <property type="match status" value="1"/>
</dbReference>
<keyword evidence="1" id="KW-0521">NADP</keyword>
<dbReference type="GO" id="GO:0004799">
    <property type="term" value="F:thymidylate synthase activity"/>
    <property type="evidence" value="ECO:0007669"/>
    <property type="project" value="TreeGrafter"/>
</dbReference>
<dbReference type="EMBL" id="DSVL01000321">
    <property type="protein sequence ID" value="HFH29920.1"/>
    <property type="molecule type" value="Genomic_DNA"/>
</dbReference>
<dbReference type="UniPathway" id="UPA00575"/>
<accession>A0A7C3I231</accession>
<keyword evidence="1" id="KW-0274">FAD</keyword>
<dbReference type="GO" id="GO:0070402">
    <property type="term" value="F:NADPH binding"/>
    <property type="evidence" value="ECO:0007669"/>
    <property type="project" value="TreeGrafter"/>
</dbReference>
<dbReference type="InterPro" id="IPR036098">
    <property type="entry name" value="Thymidylate_synthase_ThyX_sf"/>
</dbReference>
<feature type="binding site" description="in other chain" evidence="1">
    <location>
        <begin position="100"/>
        <end position="104"/>
    </location>
    <ligand>
        <name>dUMP</name>
        <dbReference type="ChEBI" id="CHEBI:246422"/>
        <note>ligand shared between dimeric partners</note>
    </ligand>
</feature>
<dbReference type="AlphaFoldDB" id="A0A7C3I231"/>
<comment type="cofactor">
    <cofactor evidence="1">
        <name>FAD</name>
        <dbReference type="ChEBI" id="CHEBI:57692"/>
    </cofactor>
    <text evidence="1">Binds 4 FAD per tetramer. Each FAD binding site is formed by three monomers.</text>
</comment>
<comment type="subunit">
    <text evidence="1">Homotetramer.</text>
</comment>
<feature type="binding site" evidence="1">
    <location>
        <position position="69"/>
    </location>
    <ligand>
        <name>FAD</name>
        <dbReference type="ChEBI" id="CHEBI:57692"/>
        <note>ligand shared between neighboring subunits</note>
    </ligand>
</feature>
<comment type="function">
    <text evidence="1">Catalyzes the reductive methylation of 2'-deoxyuridine-5'-monophosphate (dUMP) to 2'-deoxythymidine-5'-monophosphate (dTMP) while utilizing 5,10-methylenetetrahydrofolate (mTHF) as the methyl donor, and NADPH and FADH(2) as the reductant.</text>
</comment>
<dbReference type="InterPro" id="IPR003669">
    <property type="entry name" value="Thymidylate_synthase_ThyX"/>
</dbReference>
<dbReference type="GO" id="GO:0050660">
    <property type="term" value="F:flavin adenine dinucleotide binding"/>
    <property type="evidence" value="ECO:0007669"/>
    <property type="project" value="UniProtKB-UniRule"/>
</dbReference>
<feature type="binding site" evidence="1">
    <location>
        <position position="200"/>
    </location>
    <ligand>
        <name>dUMP</name>
        <dbReference type="ChEBI" id="CHEBI:246422"/>
        <note>ligand shared between dimeric partners</note>
    </ligand>
</feature>
<dbReference type="PANTHER" id="PTHR34934:SF1">
    <property type="entry name" value="FLAVIN-DEPENDENT THYMIDYLATE SYNTHASE"/>
    <property type="match status" value="1"/>
</dbReference>
<dbReference type="NCBIfam" id="TIGR02170">
    <property type="entry name" value="thyX"/>
    <property type="match status" value="1"/>
</dbReference>
<dbReference type="EC" id="2.1.1.148" evidence="1"/>
<feature type="binding site" evidence="1">
    <location>
        <position position="100"/>
    </location>
    <ligand>
        <name>FAD</name>
        <dbReference type="ChEBI" id="CHEBI:57692"/>
        <note>ligand shared between neighboring subunits</note>
    </ligand>
</feature>
<feature type="binding site" evidence="1">
    <location>
        <begin position="89"/>
        <end position="92"/>
    </location>
    <ligand>
        <name>dUMP</name>
        <dbReference type="ChEBI" id="CHEBI:246422"/>
        <note>ligand shared between dimeric partners</note>
    </ligand>
</feature>
<keyword evidence="1 2" id="KW-0489">Methyltransferase</keyword>
<reference evidence="2" key="1">
    <citation type="journal article" date="2020" name="mSystems">
        <title>Genome- and Community-Level Interaction Insights into Carbon Utilization and Element Cycling Functions of Hydrothermarchaeota in Hydrothermal Sediment.</title>
        <authorList>
            <person name="Zhou Z."/>
            <person name="Liu Y."/>
            <person name="Xu W."/>
            <person name="Pan J."/>
            <person name="Luo Z.H."/>
            <person name="Li M."/>
        </authorList>
    </citation>
    <scope>NUCLEOTIDE SEQUENCE [LARGE SCALE GENOMIC DNA]</scope>
    <source>
        <strain evidence="2">SpSt-503</strain>
    </source>
</reference>
<dbReference type="GO" id="GO:0032259">
    <property type="term" value="P:methylation"/>
    <property type="evidence" value="ECO:0007669"/>
    <property type="project" value="UniProtKB-KW"/>
</dbReference>
<dbReference type="CDD" id="cd20175">
    <property type="entry name" value="ThyX"/>
    <property type="match status" value="1"/>
</dbReference>
<feature type="binding site" evidence="1">
    <location>
        <begin position="92"/>
        <end position="94"/>
    </location>
    <ligand>
        <name>FAD</name>
        <dbReference type="ChEBI" id="CHEBI:57692"/>
        <note>ligand shared between neighboring subunits</note>
    </ligand>
</feature>
<comment type="pathway">
    <text evidence="1">Pyrimidine metabolism; dTTP biosynthesis.</text>
</comment>
<dbReference type="HAMAP" id="MF_01408">
    <property type="entry name" value="ThyX"/>
    <property type="match status" value="1"/>
</dbReference>
<feature type="binding site" description="in other chain" evidence="1">
    <location>
        <position position="173"/>
    </location>
    <ligand>
        <name>dUMP</name>
        <dbReference type="ChEBI" id="CHEBI:246422"/>
        <note>ligand shared between dimeric partners</note>
    </ligand>
</feature>
<keyword evidence="1" id="KW-0545">Nucleotide biosynthesis</keyword>
<feature type="active site" description="Involved in ionization of N3 of dUMP, leading to its activation" evidence="1">
    <location>
        <position position="200"/>
    </location>
</feature>
<sequence>MAHCIVAEAEAILDKEFPVLDKGFVRLVDYLGGDERVVQAARVSYGAGTKSYREDAALIDYLLRNEHTSPFEQVVLAFHIKLPIFVARQMIRHRTARLNEISGRYSVMKDDFYIPAPEDVALQSSDNKQGRAEEPLAPEAAAAVRDLFALGQKEAYDDYLRLVNQGIARELARINLPLSLYTEWYWQMDLHNLFHFLRLRLDPHAQKEIREYAQVMLDITKKVAPRCCESFERHILGGVRFSQEELAELKRRLGASGEPLTGKALERFEEKLRSGRQL</sequence>
<dbReference type="Gene3D" id="3.30.1360.170">
    <property type="match status" value="1"/>
</dbReference>
<dbReference type="PROSITE" id="PS51331">
    <property type="entry name" value="THYX"/>
    <property type="match status" value="1"/>
</dbReference>
<dbReference type="GO" id="GO:0006231">
    <property type="term" value="P:dTMP biosynthetic process"/>
    <property type="evidence" value="ECO:0007669"/>
    <property type="project" value="UniProtKB-UniRule"/>
</dbReference>
<evidence type="ECO:0000313" key="2">
    <source>
        <dbReference type="EMBL" id="HFH29920.1"/>
    </source>
</evidence>
<organism evidence="2">
    <name type="scientific">Gracilinema caldarium</name>
    <dbReference type="NCBI Taxonomy" id="215591"/>
    <lineage>
        <taxon>Bacteria</taxon>
        <taxon>Pseudomonadati</taxon>
        <taxon>Spirochaetota</taxon>
        <taxon>Spirochaetia</taxon>
        <taxon>Spirochaetales</taxon>
        <taxon>Breznakiellaceae</taxon>
        <taxon>Gracilinema</taxon>
    </lineage>
</organism>
<evidence type="ECO:0000256" key="1">
    <source>
        <dbReference type="HAMAP-Rule" id="MF_01408"/>
    </source>
</evidence>
<comment type="caution">
    <text evidence="2">The sequence shown here is derived from an EMBL/GenBank/DDBJ whole genome shotgun (WGS) entry which is preliminary data.</text>
</comment>
<dbReference type="GO" id="GO:0050797">
    <property type="term" value="F:thymidylate synthase (FAD) activity"/>
    <property type="evidence" value="ECO:0007669"/>
    <property type="project" value="UniProtKB-UniRule"/>
</dbReference>
<dbReference type="GO" id="GO:0006235">
    <property type="term" value="P:dTTP biosynthetic process"/>
    <property type="evidence" value="ECO:0007669"/>
    <property type="project" value="UniProtKB-UniRule"/>
</dbReference>
<name>A0A7C3I231_9SPIR</name>